<dbReference type="InterPro" id="IPR011990">
    <property type="entry name" value="TPR-like_helical_dom_sf"/>
</dbReference>
<evidence type="ECO:0000256" key="3">
    <source>
        <dbReference type="PROSITE-ProRule" id="PRU00339"/>
    </source>
</evidence>
<comment type="caution">
    <text evidence="5">The sequence shown here is derived from an EMBL/GenBank/DDBJ whole genome shotgun (WGS) entry which is preliminary data.</text>
</comment>
<dbReference type="Gene3D" id="1.25.40.10">
    <property type="entry name" value="Tetratricopeptide repeat domain"/>
    <property type="match status" value="1"/>
</dbReference>
<name>A0A5A7PR56_STRAF</name>
<feature type="repeat" description="TPR" evidence="3">
    <location>
        <begin position="258"/>
        <end position="291"/>
    </location>
</feature>
<dbReference type="PROSITE" id="PS50005">
    <property type="entry name" value="TPR"/>
    <property type="match status" value="1"/>
</dbReference>
<organism evidence="5 6">
    <name type="scientific">Striga asiatica</name>
    <name type="common">Asiatic witchweed</name>
    <name type="synonym">Buchnera asiatica</name>
    <dbReference type="NCBI Taxonomy" id="4170"/>
    <lineage>
        <taxon>Eukaryota</taxon>
        <taxon>Viridiplantae</taxon>
        <taxon>Streptophyta</taxon>
        <taxon>Embryophyta</taxon>
        <taxon>Tracheophyta</taxon>
        <taxon>Spermatophyta</taxon>
        <taxon>Magnoliopsida</taxon>
        <taxon>eudicotyledons</taxon>
        <taxon>Gunneridae</taxon>
        <taxon>Pentapetalae</taxon>
        <taxon>asterids</taxon>
        <taxon>lamiids</taxon>
        <taxon>Lamiales</taxon>
        <taxon>Orobanchaceae</taxon>
        <taxon>Buchnereae</taxon>
        <taxon>Striga</taxon>
    </lineage>
</organism>
<dbReference type="Pfam" id="PF13174">
    <property type="entry name" value="TPR_6"/>
    <property type="match status" value="1"/>
</dbReference>
<evidence type="ECO:0000313" key="5">
    <source>
        <dbReference type="EMBL" id="GER35128.1"/>
    </source>
</evidence>
<dbReference type="Proteomes" id="UP000325081">
    <property type="component" value="Unassembled WGS sequence"/>
</dbReference>
<evidence type="ECO:0000256" key="2">
    <source>
        <dbReference type="ARBA" id="ARBA00022803"/>
    </source>
</evidence>
<reference evidence="6" key="1">
    <citation type="journal article" date="2019" name="Curr. Biol.">
        <title>Genome Sequence of Striga asiatica Provides Insight into the Evolution of Plant Parasitism.</title>
        <authorList>
            <person name="Yoshida S."/>
            <person name="Kim S."/>
            <person name="Wafula E.K."/>
            <person name="Tanskanen J."/>
            <person name="Kim Y.M."/>
            <person name="Honaas L."/>
            <person name="Yang Z."/>
            <person name="Spallek T."/>
            <person name="Conn C.E."/>
            <person name="Ichihashi Y."/>
            <person name="Cheong K."/>
            <person name="Cui S."/>
            <person name="Der J.P."/>
            <person name="Gundlach H."/>
            <person name="Jiao Y."/>
            <person name="Hori C."/>
            <person name="Ishida J.K."/>
            <person name="Kasahara H."/>
            <person name="Kiba T."/>
            <person name="Kim M.S."/>
            <person name="Koo N."/>
            <person name="Laohavisit A."/>
            <person name="Lee Y.H."/>
            <person name="Lumba S."/>
            <person name="McCourt P."/>
            <person name="Mortimer J.C."/>
            <person name="Mutuku J.M."/>
            <person name="Nomura T."/>
            <person name="Sasaki-Sekimoto Y."/>
            <person name="Seto Y."/>
            <person name="Wang Y."/>
            <person name="Wakatake T."/>
            <person name="Sakakibara H."/>
            <person name="Demura T."/>
            <person name="Yamaguchi S."/>
            <person name="Yoneyama K."/>
            <person name="Manabe R.I."/>
            <person name="Nelson D.C."/>
            <person name="Schulman A.H."/>
            <person name="Timko M.P."/>
            <person name="dePamphilis C.W."/>
            <person name="Choi D."/>
            <person name="Shirasu K."/>
        </authorList>
    </citation>
    <scope>NUCLEOTIDE SEQUENCE [LARGE SCALE GENOMIC DNA]</scope>
    <source>
        <strain evidence="6">cv. UVA1</strain>
    </source>
</reference>
<dbReference type="InterPro" id="IPR019734">
    <property type="entry name" value="TPR_rpt"/>
</dbReference>
<keyword evidence="6" id="KW-1185">Reference proteome</keyword>
<dbReference type="PANTHER" id="PTHR45586:SF1">
    <property type="entry name" value="LIPOPOLYSACCHARIDE ASSEMBLY PROTEIN B"/>
    <property type="match status" value="1"/>
</dbReference>
<dbReference type="SUPFAM" id="SSF48452">
    <property type="entry name" value="TPR-like"/>
    <property type="match status" value="1"/>
</dbReference>
<evidence type="ECO:0000313" key="6">
    <source>
        <dbReference type="Proteomes" id="UP000325081"/>
    </source>
</evidence>
<proteinExistence type="predicted"/>
<keyword evidence="4" id="KW-0175">Coiled coil</keyword>
<dbReference type="AlphaFoldDB" id="A0A5A7PR56"/>
<dbReference type="OrthoDB" id="2012659at2759"/>
<feature type="coiled-coil region" evidence="4">
    <location>
        <begin position="114"/>
        <end position="145"/>
    </location>
</feature>
<gene>
    <name evidence="5" type="ORF">STAS_11383</name>
</gene>
<dbReference type="EMBL" id="BKCP01004960">
    <property type="protein sequence ID" value="GER35128.1"/>
    <property type="molecule type" value="Genomic_DNA"/>
</dbReference>
<sequence>MAASSLTNLSLSLHQYTSKTPKFPNLIPFRNPIFQSSSSISLHTELRQPVRKPYVSSSPISKYSIAAFLSPPPKKISKYFMETFVAVLLGSLVFVGFFKSRPVLSEPVRESVVLEEIDSQSEQSREKEEEEEDEEEIMCVKLLQQNPESIEALKMVVNVKMKKGKPGESMEYVEKLIDLQPNEMEWRLLEALCYEMTGDLSKAKSLFKEILKQSPLLLKALHGLAMVMHKKKEGPAVFAMLDKALEIARREKRVNEERNIRILIAQMHTIKGNFEEALENFQDLIEENPRDFRPYLCQVISEVEYKLTYLLNLIMDIYFMAYCENLSMGEKASKKEIAENEKKKMVDFEGIVYSLLEKTKEAEENFEIYRSLVPDEFPQRGFLDDVVLAAKIDLKQQLEKQP</sequence>
<dbReference type="InterPro" id="IPR051012">
    <property type="entry name" value="CellSynth/LPSAsmb/PSIAsmb"/>
</dbReference>
<protein>
    <submittedName>
        <fullName evidence="5">Tetratricopeptide repeat protein</fullName>
    </submittedName>
</protein>
<evidence type="ECO:0000256" key="1">
    <source>
        <dbReference type="ARBA" id="ARBA00022737"/>
    </source>
</evidence>
<accession>A0A5A7PR56</accession>
<keyword evidence="1" id="KW-0677">Repeat</keyword>
<dbReference type="PANTHER" id="PTHR45586">
    <property type="entry name" value="TPR REPEAT-CONTAINING PROTEIN PA4667"/>
    <property type="match status" value="1"/>
</dbReference>
<evidence type="ECO:0000256" key="4">
    <source>
        <dbReference type="SAM" id="Coils"/>
    </source>
</evidence>
<keyword evidence="2 3" id="KW-0802">TPR repeat</keyword>
<dbReference type="SMART" id="SM00028">
    <property type="entry name" value="TPR"/>
    <property type="match status" value="3"/>
</dbReference>